<proteinExistence type="inferred from homology"/>
<dbReference type="FunFam" id="3.40.50.300:FF:000224">
    <property type="entry name" value="Energy-coupling factor transporter ATP-binding protein EcfA"/>
    <property type="match status" value="1"/>
</dbReference>
<evidence type="ECO:0000313" key="12">
    <source>
        <dbReference type="Proteomes" id="UP000266720"/>
    </source>
</evidence>
<dbReference type="GeneID" id="25405513"/>
<dbReference type="SMART" id="SM00382">
    <property type="entry name" value="AAA"/>
    <property type="match status" value="1"/>
</dbReference>
<reference evidence="12" key="1">
    <citation type="book" date="2010" name="EXTREMOPHILES" publisher="0:0-0">
        <title>Complete genome sequences of ten hyperthermophilic archaea reveal their metabolic capabilities and possible ecological roles.</title>
        <editorList>
            <person name="?"/>
        </editorList>
        <authorList>
            <person name="Ravin N.V."/>
            <person name="Mardanov A.V."/>
            <person name="Bonch-Osmolovskaya E.A."/>
            <person name="Skryabin K.G."/>
        </authorList>
    </citation>
    <scope>NUCLEOTIDE SEQUENCE [LARGE SCALE GENOMIC DNA]</scope>
    <source>
        <strain evidence="12">1505</strain>
    </source>
</reference>
<dbReference type="GO" id="GO:0016887">
    <property type="term" value="F:ATP hydrolysis activity"/>
    <property type="evidence" value="ECO:0007669"/>
    <property type="project" value="InterPro"/>
</dbReference>
<keyword evidence="5" id="KW-0547">Nucleotide-binding</keyword>
<keyword evidence="7" id="KW-1278">Translocase</keyword>
<evidence type="ECO:0000256" key="2">
    <source>
        <dbReference type="ARBA" id="ARBA00005417"/>
    </source>
</evidence>
<dbReference type="Proteomes" id="UP000266720">
    <property type="component" value="Chromosome"/>
</dbReference>
<gene>
    <name evidence="11" type="ORF">TCARB_0046</name>
</gene>
<comment type="subcellular location">
    <subcellularLocation>
        <location evidence="1">Cell membrane</location>
    </subcellularLocation>
</comment>
<dbReference type="STRING" id="697581.TCARB_0046"/>
<evidence type="ECO:0000256" key="5">
    <source>
        <dbReference type="ARBA" id="ARBA00022741"/>
    </source>
</evidence>
<name>A0A3G1A751_9CREN</name>
<dbReference type="Gene3D" id="3.40.50.300">
    <property type="entry name" value="P-loop containing nucleotide triphosphate hydrolases"/>
    <property type="match status" value="1"/>
</dbReference>
<keyword evidence="8" id="KW-0472">Membrane</keyword>
<evidence type="ECO:0000256" key="1">
    <source>
        <dbReference type="ARBA" id="ARBA00004236"/>
    </source>
</evidence>
<keyword evidence="6" id="KW-0067">ATP-binding</keyword>
<dbReference type="GO" id="GO:0042626">
    <property type="term" value="F:ATPase-coupled transmembrane transporter activity"/>
    <property type="evidence" value="ECO:0007669"/>
    <property type="project" value="TreeGrafter"/>
</dbReference>
<accession>A0A3G1A751</accession>
<dbReference type="InterPro" id="IPR017871">
    <property type="entry name" value="ABC_transporter-like_CS"/>
</dbReference>
<comment type="function">
    <text evidence="9">Probably part of an ABC transporter complex. Responsible for energy coupling to the transport system.</text>
</comment>
<keyword evidence="4" id="KW-1003">Cell membrane</keyword>
<dbReference type="KEGG" id="tcb:TCARB_0046"/>
<evidence type="ECO:0000313" key="11">
    <source>
        <dbReference type="EMBL" id="AJB41124.1"/>
    </source>
</evidence>
<feature type="domain" description="ABC transporter" evidence="10">
    <location>
        <begin position="6"/>
        <end position="246"/>
    </location>
</feature>
<dbReference type="InterPro" id="IPR003439">
    <property type="entry name" value="ABC_transporter-like_ATP-bd"/>
</dbReference>
<evidence type="ECO:0000256" key="8">
    <source>
        <dbReference type="ARBA" id="ARBA00023136"/>
    </source>
</evidence>
<dbReference type="CDD" id="cd03225">
    <property type="entry name" value="ABC_cobalt_CbiO_domain1"/>
    <property type="match status" value="1"/>
</dbReference>
<dbReference type="RefSeq" id="WP_052886377.1">
    <property type="nucleotide sequence ID" value="NZ_CP007493.1"/>
</dbReference>
<protein>
    <submittedName>
        <fullName evidence="11">ABC transporter related protein</fullName>
    </submittedName>
</protein>
<dbReference type="PROSITE" id="PS50893">
    <property type="entry name" value="ABC_TRANSPORTER_2"/>
    <property type="match status" value="1"/>
</dbReference>
<organism evidence="11 12">
    <name type="scientific">Thermofilum adornatum 1505</name>
    <dbReference type="NCBI Taxonomy" id="697581"/>
    <lineage>
        <taxon>Archaea</taxon>
        <taxon>Thermoproteota</taxon>
        <taxon>Thermoprotei</taxon>
        <taxon>Thermofilales</taxon>
        <taxon>Thermofilaceae</taxon>
        <taxon>Thermofilum</taxon>
    </lineage>
</organism>
<dbReference type="EMBL" id="CP007493">
    <property type="protein sequence ID" value="AJB41124.1"/>
    <property type="molecule type" value="Genomic_DNA"/>
</dbReference>
<dbReference type="PROSITE" id="PS00211">
    <property type="entry name" value="ABC_TRANSPORTER_1"/>
    <property type="match status" value="1"/>
</dbReference>
<dbReference type="SUPFAM" id="SSF52540">
    <property type="entry name" value="P-loop containing nucleoside triphosphate hydrolases"/>
    <property type="match status" value="1"/>
</dbReference>
<evidence type="ECO:0000259" key="10">
    <source>
        <dbReference type="PROSITE" id="PS50893"/>
    </source>
</evidence>
<dbReference type="InterPro" id="IPR050095">
    <property type="entry name" value="ECF_ABC_transporter_ATP-bd"/>
</dbReference>
<evidence type="ECO:0000256" key="6">
    <source>
        <dbReference type="ARBA" id="ARBA00022840"/>
    </source>
</evidence>
<keyword evidence="3" id="KW-0813">Transport</keyword>
<dbReference type="AlphaFoldDB" id="A0A3G1A751"/>
<dbReference type="InterPro" id="IPR003593">
    <property type="entry name" value="AAA+_ATPase"/>
</dbReference>
<dbReference type="PANTHER" id="PTHR43553">
    <property type="entry name" value="HEAVY METAL TRANSPORTER"/>
    <property type="match status" value="1"/>
</dbReference>
<dbReference type="GO" id="GO:0043190">
    <property type="term" value="C:ATP-binding cassette (ABC) transporter complex"/>
    <property type="evidence" value="ECO:0007669"/>
    <property type="project" value="TreeGrafter"/>
</dbReference>
<dbReference type="Pfam" id="PF00005">
    <property type="entry name" value="ABC_tran"/>
    <property type="match status" value="1"/>
</dbReference>
<sequence length="295" mass="33298">MREKLVYLRDVSYRYPDSETQTLQDINFDGYRDEIVLLIGPSGCGKSTLARIFNGLIPNFYGGQLQGEIDIAGYDPRKTPTAKFAKTVGFVFQNPENQLFFNTVERELAFGLENLGVPPAEIRKKIDQVLREYGIEELRQRSPFELSSGQQQKVALASVMIMEPQILILDEPTANLDPLSALKMLGLIAKKTREHRMLTILIEHRLEIALQFATRVVVMNEGQIIADGPPLETVLKTDYIVGAPPMVQLSKKLQSSGFPVNIDKLVPEAMALEIIRKLSKGGLDERKRREDNRDR</sequence>
<dbReference type="GO" id="GO:0005524">
    <property type="term" value="F:ATP binding"/>
    <property type="evidence" value="ECO:0007669"/>
    <property type="project" value="UniProtKB-KW"/>
</dbReference>
<comment type="similarity">
    <text evidence="2">Belongs to the ABC transporter superfamily.</text>
</comment>
<dbReference type="InterPro" id="IPR015856">
    <property type="entry name" value="ABC_transpr_CbiO/EcfA_su"/>
</dbReference>
<evidence type="ECO:0000256" key="3">
    <source>
        <dbReference type="ARBA" id="ARBA00022448"/>
    </source>
</evidence>
<dbReference type="InterPro" id="IPR027417">
    <property type="entry name" value="P-loop_NTPase"/>
</dbReference>
<evidence type="ECO:0000256" key="9">
    <source>
        <dbReference type="ARBA" id="ARBA00025157"/>
    </source>
</evidence>
<evidence type="ECO:0000256" key="4">
    <source>
        <dbReference type="ARBA" id="ARBA00022475"/>
    </source>
</evidence>
<evidence type="ECO:0000256" key="7">
    <source>
        <dbReference type="ARBA" id="ARBA00022967"/>
    </source>
</evidence>